<sequence>MGRKNRRAPARSDLRPITSSQVFGTQLTSGPRWDRQETYCVRVMSADRATKVYICAGCNQTIQPGITHKVAWPRDSGARLDDRRHWHSGCWERR</sequence>
<gene>
    <name evidence="1" type="ORF">FHE74_01515</name>
</gene>
<evidence type="ECO:0000313" key="2">
    <source>
        <dbReference type="Proteomes" id="UP000312032"/>
    </source>
</evidence>
<dbReference type="OrthoDB" id="3381577at2"/>
<proteinExistence type="predicted"/>
<name>A0A5C4U769_9CORY</name>
<reference evidence="1 2" key="1">
    <citation type="submission" date="2019-06" db="EMBL/GenBank/DDBJ databases">
        <authorList>
            <person name="Li J."/>
        </authorList>
    </citation>
    <scope>NUCLEOTIDE SEQUENCE [LARGE SCALE GENOMIC DNA]</scope>
    <source>
        <strain evidence="1 2">LMG 28165</strain>
    </source>
</reference>
<accession>A0A5C4U769</accession>
<keyword evidence="2" id="KW-1185">Reference proteome</keyword>
<dbReference type="Proteomes" id="UP000312032">
    <property type="component" value="Unassembled WGS sequence"/>
</dbReference>
<comment type="caution">
    <text evidence="1">The sequence shown here is derived from an EMBL/GenBank/DDBJ whole genome shotgun (WGS) entry which is preliminary data.</text>
</comment>
<dbReference type="EMBL" id="VDHJ01000002">
    <property type="protein sequence ID" value="TNL99744.1"/>
    <property type="molecule type" value="Genomic_DNA"/>
</dbReference>
<organism evidence="1 2">
    <name type="scientific">Corynebacterium tapiri</name>
    <dbReference type="NCBI Taxonomy" id="1448266"/>
    <lineage>
        <taxon>Bacteria</taxon>
        <taxon>Bacillati</taxon>
        <taxon>Actinomycetota</taxon>
        <taxon>Actinomycetes</taxon>
        <taxon>Mycobacteriales</taxon>
        <taxon>Corynebacteriaceae</taxon>
        <taxon>Corynebacterium</taxon>
    </lineage>
</organism>
<dbReference type="AlphaFoldDB" id="A0A5C4U769"/>
<protein>
    <recommendedName>
        <fullName evidence="3">ATP/GTP-binding protein</fullName>
    </recommendedName>
</protein>
<dbReference type="RefSeq" id="WP_139464661.1">
    <property type="nucleotide sequence ID" value="NZ_VDHJ01000002.1"/>
</dbReference>
<evidence type="ECO:0000313" key="1">
    <source>
        <dbReference type="EMBL" id="TNL99744.1"/>
    </source>
</evidence>
<evidence type="ECO:0008006" key="3">
    <source>
        <dbReference type="Google" id="ProtNLM"/>
    </source>
</evidence>